<dbReference type="EMBL" id="JH818291">
    <property type="protein sequence ID" value="EKC36540.1"/>
    <property type="molecule type" value="Genomic_DNA"/>
</dbReference>
<dbReference type="HOGENOM" id="CLU_297213_0_0_1"/>
<reference evidence="2" key="1">
    <citation type="journal article" date="2012" name="Nature">
        <title>The oyster genome reveals stress adaptation and complexity of shell formation.</title>
        <authorList>
            <person name="Zhang G."/>
            <person name="Fang X."/>
            <person name="Guo X."/>
            <person name="Li L."/>
            <person name="Luo R."/>
            <person name="Xu F."/>
            <person name="Yang P."/>
            <person name="Zhang L."/>
            <person name="Wang X."/>
            <person name="Qi H."/>
            <person name="Xiong Z."/>
            <person name="Que H."/>
            <person name="Xie Y."/>
            <person name="Holland P.W."/>
            <person name="Paps J."/>
            <person name="Zhu Y."/>
            <person name="Wu F."/>
            <person name="Chen Y."/>
            <person name="Wang J."/>
            <person name="Peng C."/>
            <person name="Meng J."/>
            <person name="Yang L."/>
            <person name="Liu J."/>
            <person name="Wen B."/>
            <person name="Zhang N."/>
            <person name="Huang Z."/>
            <person name="Zhu Q."/>
            <person name="Feng Y."/>
            <person name="Mount A."/>
            <person name="Hedgecock D."/>
            <person name="Xu Z."/>
            <person name="Liu Y."/>
            <person name="Domazet-Loso T."/>
            <person name="Du Y."/>
            <person name="Sun X."/>
            <person name="Zhang S."/>
            <person name="Liu B."/>
            <person name="Cheng P."/>
            <person name="Jiang X."/>
            <person name="Li J."/>
            <person name="Fan D."/>
            <person name="Wang W."/>
            <person name="Fu W."/>
            <person name="Wang T."/>
            <person name="Wang B."/>
            <person name="Zhang J."/>
            <person name="Peng Z."/>
            <person name="Li Y."/>
            <person name="Li N."/>
            <person name="Wang J."/>
            <person name="Chen M."/>
            <person name="He Y."/>
            <person name="Tan F."/>
            <person name="Song X."/>
            <person name="Zheng Q."/>
            <person name="Huang R."/>
            <person name="Yang H."/>
            <person name="Du X."/>
            <person name="Chen L."/>
            <person name="Yang M."/>
            <person name="Gaffney P.M."/>
            <person name="Wang S."/>
            <person name="Luo L."/>
            <person name="She Z."/>
            <person name="Ming Y."/>
            <person name="Huang W."/>
            <person name="Zhang S."/>
            <person name="Huang B."/>
            <person name="Zhang Y."/>
            <person name="Qu T."/>
            <person name="Ni P."/>
            <person name="Miao G."/>
            <person name="Wang J."/>
            <person name="Wang Q."/>
            <person name="Steinberg C.E."/>
            <person name="Wang H."/>
            <person name="Li N."/>
            <person name="Qian L."/>
            <person name="Zhang G."/>
            <person name="Li Y."/>
            <person name="Yang H."/>
            <person name="Liu X."/>
            <person name="Wang J."/>
            <person name="Yin Y."/>
            <person name="Wang J."/>
        </authorList>
    </citation>
    <scope>NUCLEOTIDE SEQUENCE [LARGE SCALE GENOMIC DNA]</scope>
    <source>
        <strain evidence="2">05x7-T-G4-1.051#20</strain>
    </source>
</reference>
<evidence type="ECO:0000256" key="1">
    <source>
        <dbReference type="SAM" id="MobiDB-lite"/>
    </source>
</evidence>
<evidence type="ECO:0000313" key="2">
    <source>
        <dbReference type="EMBL" id="EKC36540.1"/>
    </source>
</evidence>
<feature type="compositionally biased region" description="Polar residues" evidence="1">
    <location>
        <begin position="798"/>
        <end position="811"/>
    </location>
</feature>
<organism evidence="2">
    <name type="scientific">Magallana gigas</name>
    <name type="common">Pacific oyster</name>
    <name type="synonym">Crassostrea gigas</name>
    <dbReference type="NCBI Taxonomy" id="29159"/>
    <lineage>
        <taxon>Eukaryota</taxon>
        <taxon>Metazoa</taxon>
        <taxon>Spiralia</taxon>
        <taxon>Lophotrochozoa</taxon>
        <taxon>Mollusca</taxon>
        <taxon>Bivalvia</taxon>
        <taxon>Autobranchia</taxon>
        <taxon>Pteriomorphia</taxon>
        <taxon>Ostreida</taxon>
        <taxon>Ostreoidea</taxon>
        <taxon>Ostreidae</taxon>
        <taxon>Magallana</taxon>
    </lineage>
</organism>
<proteinExistence type="predicted"/>
<accession>K1R5R9</accession>
<gene>
    <name evidence="2" type="ORF">CGI_10004063</name>
</gene>
<name>K1R5R9_MAGGI</name>
<dbReference type="AlphaFoldDB" id="K1R5R9"/>
<feature type="region of interest" description="Disordered" evidence="1">
    <location>
        <begin position="791"/>
        <end position="816"/>
    </location>
</feature>
<dbReference type="InParanoid" id="K1R5R9"/>
<dbReference type="InterPro" id="IPR008996">
    <property type="entry name" value="IL1/FGF"/>
</dbReference>
<dbReference type="SUPFAM" id="SSF50353">
    <property type="entry name" value="Cytokine"/>
    <property type="match status" value="1"/>
</dbReference>
<sequence length="1014" mass="111241">MTARVFKVPDINSKPRVTVAAIWVDPLVMLSNIQHQIGHAVEDAAGDSTFETGNQIMLVSRTSGRALRILRTKADKRKVDGRGAVTRQEWNAVWTVINEGHNQVRLHNHNNFLAIVNGEATVITVPEGSEHNRLETKLQLVLDPESFVALESIQEPEKCVGVEDNGSMKAAENCTSSDNHAMFGIHLIMPKYSNMADNSQAKKKTDYPAQKPGIIKKIEDKLEKVGDVIQEKIEAAGNFLESEWNKHNFGPALANFVTGAQIQLISKASGHSLHIVQDPSGELIVEGKGDIGPQAWNGIWTVFNDGNNQVHLYNYNNFLGIVDGETKVIHVETGAQVPVEAKLQLVLSGELMVSLQSTVEHGRCIGINADGTLLSPKHCFASDEHSLFGILLFPSMLQKVVDKLEKAGDVVQSKLEAAGHYLESEWNKHNFGPVLNNFVTGYRIQLVSRASHHTLQIVEGPSGQLTLDGKGEIGAHAWNAIWTVVNDGNNQVQLYNNNNFLAIVNGEPVVIQVGNGAQIGAETKFQLVLNGDYLVALQSTVGPDRCIGINEDGSLKTAQICASSSVNSLFGVLLIDQNNLLTEMAQTSTKQIKYPPLESNFETGNQIQLVSKTSGRSLRIAEARSGKLVADGRGDIGEQAWNENFVALESVREPEKCVGIEENGSLKSAENCYSSDDHAMFGVHLIPSVLENVSEKLQEVGHTMKEKLDATGNAISEKWNEHMHPEEKSKTEEIKETVKEKVDDAGNKISEEWNKRVHPEEEKKSTVDEVKDTVKEKVEVAKEKVSDVVGSNEKKLRMSQTSSQEKNIQTMSDEEKEKHGCFDGLKEEMNKIGNTIQKEFDVVGHKLTSEIHQHTHAPVLHNFVTGNKIQLVSKINGRALQVAKTDDGGFIVNGAGDLGPSAQNAIWTVINEGNNRVHLHNDLNYLAIISGQTQVMYFGAGAQVADETKFQLIAKGDNCIVLESVKEYDRCVGVREDGTIKPALHCLPADEHAQFCVYVLEAPLVEKAIATKGE</sequence>
<protein>
    <submittedName>
        <fullName evidence="2">Uncharacterized protein</fullName>
    </submittedName>
</protein>